<dbReference type="Proteomes" id="UP000311382">
    <property type="component" value="Unassembled WGS sequence"/>
</dbReference>
<evidence type="ECO:0000256" key="1">
    <source>
        <dbReference type="SAM" id="MobiDB-lite"/>
    </source>
</evidence>
<comment type="caution">
    <text evidence="2">The sequence shown here is derived from an EMBL/GenBank/DDBJ whole genome shotgun (WGS) entry which is preliminary data.</text>
</comment>
<keyword evidence="3" id="KW-1185">Reference proteome</keyword>
<dbReference type="AlphaFoldDB" id="A0A5C5FMN5"/>
<reference evidence="2 3" key="1">
    <citation type="submission" date="2019-03" db="EMBL/GenBank/DDBJ databases">
        <title>Rhodosporidium diobovatum UCD-FST 08-225 genome sequencing, assembly, and annotation.</title>
        <authorList>
            <person name="Fakankun I.U."/>
            <person name="Fristensky B."/>
            <person name="Levin D.B."/>
        </authorList>
    </citation>
    <scope>NUCLEOTIDE SEQUENCE [LARGE SCALE GENOMIC DNA]</scope>
    <source>
        <strain evidence="2 3">UCD-FST 08-225</strain>
    </source>
</reference>
<feature type="compositionally biased region" description="Basic and acidic residues" evidence="1">
    <location>
        <begin position="12"/>
        <end position="21"/>
    </location>
</feature>
<sequence length="333" mass="37482">MQPRMDSSPVRPPERPADRPRRLALFLPASEAAAPLCFFPVTPSTMPRHAPEPFRLREFGRGDMEALETALLPLTHGAPDRGAWHDDMVGSKGIETAWMDADQSKRDTFRKNCVQFARDHPQELPRADLLVQMLVEGMPFSSSRVRNRFWTQPRRLAPPAPVFDDAAEEQLAVALAPLARRSEAGHEDPWVASMLGSPMLQEEWVHADEYKRHRFREACRAWARRAGAHRPTGAALAVALGNEEAIPPIETDEDAWLDPHWFKPVPPPAPQSPPATDAHCLQAELVDALRPICQGDDFNHRQQAGSDYEVFWHSPTDPYPRQGRLLSPVLRPQ</sequence>
<organism evidence="2 3">
    <name type="scientific">Rhodotorula diobovata</name>
    <dbReference type="NCBI Taxonomy" id="5288"/>
    <lineage>
        <taxon>Eukaryota</taxon>
        <taxon>Fungi</taxon>
        <taxon>Dikarya</taxon>
        <taxon>Basidiomycota</taxon>
        <taxon>Pucciniomycotina</taxon>
        <taxon>Microbotryomycetes</taxon>
        <taxon>Sporidiobolales</taxon>
        <taxon>Sporidiobolaceae</taxon>
        <taxon>Rhodotorula</taxon>
    </lineage>
</organism>
<dbReference type="EMBL" id="SOZI01000193">
    <property type="protein sequence ID" value="TNY17539.1"/>
    <property type="molecule type" value="Genomic_DNA"/>
</dbReference>
<protein>
    <submittedName>
        <fullName evidence="2">Uncharacterized protein</fullName>
    </submittedName>
</protein>
<name>A0A5C5FMN5_9BASI</name>
<evidence type="ECO:0000313" key="3">
    <source>
        <dbReference type="Proteomes" id="UP000311382"/>
    </source>
</evidence>
<gene>
    <name evidence="2" type="ORF">DMC30DRAFT_104490</name>
</gene>
<feature type="region of interest" description="Disordered" evidence="1">
    <location>
        <begin position="1"/>
        <end position="22"/>
    </location>
</feature>
<accession>A0A5C5FMN5</accession>
<proteinExistence type="predicted"/>
<evidence type="ECO:0000313" key="2">
    <source>
        <dbReference type="EMBL" id="TNY17539.1"/>
    </source>
</evidence>